<dbReference type="SUPFAM" id="SSF49842">
    <property type="entry name" value="TNF-like"/>
    <property type="match status" value="1"/>
</dbReference>
<dbReference type="AlphaFoldDB" id="A0A0F9D4D9"/>
<accession>A0A0F9D4D9</accession>
<reference evidence="1" key="1">
    <citation type="journal article" date="2015" name="Nature">
        <title>Complex archaea that bridge the gap between prokaryotes and eukaryotes.</title>
        <authorList>
            <person name="Spang A."/>
            <person name="Saw J.H."/>
            <person name="Jorgensen S.L."/>
            <person name="Zaremba-Niedzwiedzka K."/>
            <person name="Martijn J."/>
            <person name="Lind A.E."/>
            <person name="van Eijk R."/>
            <person name="Schleper C."/>
            <person name="Guy L."/>
            <person name="Ettema T.J."/>
        </authorList>
    </citation>
    <scope>NUCLEOTIDE SEQUENCE</scope>
</reference>
<gene>
    <name evidence="1" type="ORF">LCGC14_2245480</name>
</gene>
<feature type="non-terminal residue" evidence="1">
    <location>
        <position position="1"/>
    </location>
</feature>
<dbReference type="EMBL" id="LAZR01030497">
    <property type="protein sequence ID" value="KKL56434.1"/>
    <property type="molecule type" value="Genomic_DNA"/>
</dbReference>
<sequence length="321" mass="33932">DGAYGIGVGTLSLIGGSKTTLYGGIDGGGGKISLQGGQGRNAANNPSGYAPILLQSNGGNVGIGTDSPGRLFEVFGSAPIFRFRDSGATASATTAYIEFGGTDAAAWNRTGYIGDGSSGNKAIYLRAEASDLYLGDSTSDSVLTLSEGDATFTGDLNVIGNITAENVFLPSFLFAHTNNTIPVDSAGFWYNVTFDEEVADPKRRITHTYNDATNDSFIIIDDGYYNIHYAMSFSSAKATPTSHIDMRVLKNGIEIPGSLLEEDATKQYADFTISNGPIVYLVAGDEIVFQFVSDDTDVSLTSHSTYGDHRDTAVIKIIRIA</sequence>
<proteinExistence type="predicted"/>
<evidence type="ECO:0000313" key="1">
    <source>
        <dbReference type="EMBL" id="KKL56434.1"/>
    </source>
</evidence>
<protein>
    <recommendedName>
        <fullName evidence="2">BclA C-terminal domain-containing protein</fullName>
    </recommendedName>
</protein>
<dbReference type="InterPro" id="IPR008983">
    <property type="entry name" value="Tumour_necrosis_fac-like_dom"/>
</dbReference>
<name>A0A0F9D4D9_9ZZZZ</name>
<evidence type="ECO:0008006" key="2">
    <source>
        <dbReference type="Google" id="ProtNLM"/>
    </source>
</evidence>
<comment type="caution">
    <text evidence="1">The sequence shown here is derived from an EMBL/GenBank/DDBJ whole genome shotgun (WGS) entry which is preliminary data.</text>
</comment>
<dbReference type="Gene3D" id="2.60.120.40">
    <property type="match status" value="1"/>
</dbReference>
<organism evidence="1">
    <name type="scientific">marine sediment metagenome</name>
    <dbReference type="NCBI Taxonomy" id="412755"/>
    <lineage>
        <taxon>unclassified sequences</taxon>
        <taxon>metagenomes</taxon>
        <taxon>ecological metagenomes</taxon>
    </lineage>
</organism>